<feature type="domain" description="MULE transposase" evidence="5">
    <location>
        <begin position="172"/>
        <end position="259"/>
    </location>
</feature>
<dbReference type="OrthoDB" id="167578at2759"/>
<evidence type="ECO:0000259" key="5">
    <source>
        <dbReference type="Pfam" id="PF10551"/>
    </source>
</evidence>
<protein>
    <recommendedName>
        <fullName evidence="9">MULE transposase domain-containing protein</fullName>
    </recommendedName>
</protein>
<feature type="domain" description="FLYWCH-type" evidence="4">
    <location>
        <begin position="1"/>
        <end position="49"/>
    </location>
</feature>
<accession>A0A814NP77</accession>
<evidence type="ECO:0000256" key="2">
    <source>
        <dbReference type="ARBA" id="ARBA00022771"/>
    </source>
</evidence>
<organism evidence="6 8">
    <name type="scientific">Didymodactylos carnosus</name>
    <dbReference type="NCBI Taxonomy" id="1234261"/>
    <lineage>
        <taxon>Eukaryota</taxon>
        <taxon>Metazoa</taxon>
        <taxon>Spiralia</taxon>
        <taxon>Gnathifera</taxon>
        <taxon>Rotifera</taxon>
        <taxon>Eurotatoria</taxon>
        <taxon>Bdelloidea</taxon>
        <taxon>Philodinida</taxon>
        <taxon>Philodinidae</taxon>
        <taxon>Didymodactylos</taxon>
    </lineage>
</organism>
<dbReference type="EMBL" id="CAJOBC010005309">
    <property type="protein sequence ID" value="CAF3859387.1"/>
    <property type="molecule type" value="Genomic_DNA"/>
</dbReference>
<keyword evidence="1" id="KW-0479">Metal-binding</keyword>
<dbReference type="Pfam" id="PF10551">
    <property type="entry name" value="MULE"/>
    <property type="match status" value="1"/>
</dbReference>
<dbReference type="GO" id="GO:0008270">
    <property type="term" value="F:zinc ion binding"/>
    <property type="evidence" value="ECO:0007669"/>
    <property type="project" value="UniProtKB-KW"/>
</dbReference>
<keyword evidence="3" id="KW-0862">Zinc</keyword>
<dbReference type="Pfam" id="PF04500">
    <property type="entry name" value="FLYWCH"/>
    <property type="match status" value="1"/>
</dbReference>
<dbReference type="InterPro" id="IPR007588">
    <property type="entry name" value="Znf_FLYWCH"/>
</dbReference>
<evidence type="ECO:0000256" key="1">
    <source>
        <dbReference type="ARBA" id="ARBA00022723"/>
    </source>
</evidence>
<evidence type="ECO:0000313" key="8">
    <source>
        <dbReference type="Proteomes" id="UP000663829"/>
    </source>
</evidence>
<evidence type="ECO:0000313" key="7">
    <source>
        <dbReference type="EMBL" id="CAF3859387.1"/>
    </source>
</evidence>
<dbReference type="PANTHER" id="PTHR47160:SF10">
    <property type="entry name" value="MULE TRANSPOSASE DOMAIN-CONTAINING PROTEIN"/>
    <property type="match status" value="1"/>
</dbReference>
<evidence type="ECO:0000259" key="4">
    <source>
        <dbReference type="Pfam" id="PF04500"/>
    </source>
</evidence>
<dbReference type="InterPro" id="IPR018289">
    <property type="entry name" value="MULE_transposase_dom"/>
</dbReference>
<evidence type="ECO:0000256" key="3">
    <source>
        <dbReference type="ARBA" id="ARBA00022833"/>
    </source>
</evidence>
<sequence>MHNGYTYIISKRYGQKTIWICRRNRHSQCRGRLHTINNTVVNEIGEHNHEPSSVDSGVLQATAAMRHAASTTDKTTHNIVASGVAQSSTQAISSLLDLRNLKRTVRRTRQRQQNPLAIPTTRDTIIIDPEHTKTMRQHTFLQFDSSPINKRLLIFSTKKQLRILESSESEYVDGTFSVVPEIYFQLYTINATYLEHIVPVVYILLQGKTQRLYKQMIDEIVQLSPKFSPQNIMMDYERAAINVFSKKFPTAHISGCFFQNIYRRVQHAGLTKLYADDPDFSQNIRSIAPLSFLPTTDIISTFQQLKQQFPAQGQPVINYFEETYVGIESRLFRLRKQPKFELDLWNTHENTIQYQQ</sequence>
<dbReference type="EMBL" id="CAJNOQ010005309">
    <property type="protein sequence ID" value="CAF1094024.1"/>
    <property type="molecule type" value="Genomic_DNA"/>
</dbReference>
<proteinExistence type="predicted"/>
<comment type="caution">
    <text evidence="6">The sequence shown here is derived from an EMBL/GenBank/DDBJ whole genome shotgun (WGS) entry which is preliminary data.</text>
</comment>
<dbReference type="PANTHER" id="PTHR47160">
    <property type="entry name" value="PUTATIVE-RELATED"/>
    <property type="match status" value="1"/>
</dbReference>
<dbReference type="Gene3D" id="2.20.25.240">
    <property type="match status" value="1"/>
</dbReference>
<keyword evidence="2" id="KW-0863">Zinc-finger</keyword>
<dbReference type="AlphaFoldDB" id="A0A814NP77"/>
<reference evidence="6" key="1">
    <citation type="submission" date="2021-02" db="EMBL/GenBank/DDBJ databases">
        <authorList>
            <person name="Nowell W R."/>
        </authorList>
    </citation>
    <scope>NUCLEOTIDE SEQUENCE</scope>
</reference>
<keyword evidence="8" id="KW-1185">Reference proteome</keyword>
<evidence type="ECO:0000313" key="6">
    <source>
        <dbReference type="EMBL" id="CAF1094024.1"/>
    </source>
</evidence>
<dbReference type="Proteomes" id="UP000663829">
    <property type="component" value="Unassembled WGS sequence"/>
</dbReference>
<dbReference type="Proteomes" id="UP000681722">
    <property type="component" value="Unassembled WGS sequence"/>
</dbReference>
<name>A0A814NP77_9BILA</name>
<evidence type="ECO:0008006" key="9">
    <source>
        <dbReference type="Google" id="ProtNLM"/>
    </source>
</evidence>
<gene>
    <name evidence="6" type="ORF">GPM918_LOCUS18410</name>
    <name evidence="7" type="ORF">SRO942_LOCUS18407</name>
</gene>